<dbReference type="SUPFAM" id="SSF51182">
    <property type="entry name" value="RmlC-like cupins"/>
    <property type="match status" value="1"/>
</dbReference>
<gene>
    <name evidence="4" type="ORF">SDC9_05042</name>
</gene>
<dbReference type="CDD" id="cd02247">
    <property type="entry name" value="cupin_pirin_C"/>
    <property type="match status" value="1"/>
</dbReference>
<dbReference type="EMBL" id="VSSQ01000009">
    <property type="protein sequence ID" value="MPL59489.1"/>
    <property type="molecule type" value="Genomic_DNA"/>
</dbReference>
<dbReference type="AlphaFoldDB" id="A0A644SXS1"/>
<reference evidence="4" key="1">
    <citation type="submission" date="2019-08" db="EMBL/GenBank/DDBJ databases">
        <authorList>
            <person name="Kucharzyk K."/>
            <person name="Murdoch R.W."/>
            <person name="Higgins S."/>
            <person name="Loffler F."/>
        </authorList>
    </citation>
    <scope>NUCLEOTIDE SEQUENCE</scope>
</reference>
<comment type="caution">
    <text evidence="4">The sequence shown here is derived from an EMBL/GenBank/DDBJ whole genome shotgun (WGS) entry which is preliminary data.</text>
</comment>
<dbReference type="InterPro" id="IPR008778">
    <property type="entry name" value="Pirin_C_dom"/>
</dbReference>
<dbReference type="Pfam" id="PF02678">
    <property type="entry name" value="Pirin"/>
    <property type="match status" value="1"/>
</dbReference>
<dbReference type="PIRSF" id="PIRSF006232">
    <property type="entry name" value="Pirin"/>
    <property type="match status" value="1"/>
</dbReference>
<evidence type="ECO:0000256" key="1">
    <source>
        <dbReference type="ARBA" id="ARBA00008416"/>
    </source>
</evidence>
<evidence type="ECO:0008006" key="5">
    <source>
        <dbReference type="Google" id="ProtNLM"/>
    </source>
</evidence>
<evidence type="ECO:0000259" key="3">
    <source>
        <dbReference type="Pfam" id="PF05726"/>
    </source>
</evidence>
<dbReference type="Pfam" id="PF05726">
    <property type="entry name" value="Pirin_C"/>
    <property type="match status" value="1"/>
</dbReference>
<organism evidence="4">
    <name type="scientific">bioreactor metagenome</name>
    <dbReference type="NCBI Taxonomy" id="1076179"/>
    <lineage>
        <taxon>unclassified sequences</taxon>
        <taxon>metagenomes</taxon>
        <taxon>ecological metagenomes</taxon>
    </lineage>
</organism>
<dbReference type="InterPro" id="IPR014710">
    <property type="entry name" value="RmlC-like_jellyroll"/>
</dbReference>
<feature type="domain" description="Pirin N-terminal" evidence="2">
    <location>
        <begin position="31"/>
        <end position="130"/>
    </location>
</feature>
<dbReference type="InterPro" id="IPR011051">
    <property type="entry name" value="RmlC_Cupin_sf"/>
</dbReference>
<name>A0A644SXS1_9ZZZZ</name>
<evidence type="ECO:0000259" key="2">
    <source>
        <dbReference type="Pfam" id="PF02678"/>
    </source>
</evidence>
<accession>A0A644SXS1</accession>
<feature type="domain" description="Pirin C-terminal" evidence="3">
    <location>
        <begin position="184"/>
        <end position="284"/>
    </location>
</feature>
<proteinExistence type="inferred from homology"/>
<sequence length="288" mass="31755">MVLGKEGKKDMKKRDIKKMIRGQRATDGAGVRLVRVLGRRDVEDFDPFLMLDSFDSTDPEDYVAGFPMHPHRGIETITYLIAGEIDHEDSLGNKDTIHAGESQWMTAGSGIMHQEMPRESAWMLGFQLWLNMPRGEKMAPPAYLSITQDKIGKAAKEGAEIRILSGRLGETAGVTTKHIPATIYDVSLVQGGEVEIPTHPEENVFVFLIEGDALINGELIAAKTAVLFGEGEYISVAAPPGLELRFAFFAAKPLGEPIAWGGPIVMNTREELEHAFAELREGTFIKHK</sequence>
<dbReference type="Gene3D" id="2.60.120.10">
    <property type="entry name" value="Jelly Rolls"/>
    <property type="match status" value="2"/>
</dbReference>
<dbReference type="InterPro" id="IPR012093">
    <property type="entry name" value="Pirin"/>
</dbReference>
<dbReference type="CDD" id="cd02909">
    <property type="entry name" value="cupin_pirin_N"/>
    <property type="match status" value="1"/>
</dbReference>
<dbReference type="PANTHER" id="PTHR13903:SF8">
    <property type="entry name" value="PIRIN"/>
    <property type="match status" value="1"/>
</dbReference>
<comment type="similarity">
    <text evidence="1">Belongs to the pirin family.</text>
</comment>
<dbReference type="PANTHER" id="PTHR13903">
    <property type="entry name" value="PIRIN-RELATED"/>
    <property type="match status" value="1"/>
</dbReference>
<evidence type="ECO:0000313" key="4">
    <source>
        <dbReference type="EMBL" id="MPL59489.1"/>
    </source>
</evidence>
<protein>
    <recommendedName>
        <fullName evidence="5">Quercetin 2,3-dioxygenase</fullName>
    </recommendedName>
</protein>
<dbReference type="InterPro" id="IPR003829">
    <property type="entry name" value="Pirin_N_dom"/>
</dbReference>